<evidence type="ECO:0000256" key="2">
    <source>
        <dbReference type="ARBA" id="ARBA00022679"/>
    </source>
</evidence>
<protein>
    <submittedName>
        <fullName evidence="5">Class I SAM-dependent methyltransferase</fullName>
    </submittedName>
</protein>
<gene>
    <name evidence="5" type="ORF">IEQ31_09060</name>
</gene>
<dbReference type="EMBL" id="JACXRZ010000005">
    <property type="protein sequence ID" value="MBD3143327.1"/>
    <property type="molecule type" value="Genomic_DNA"/>
</dbReference>
<dbReference type="CDD" id="cd02440">
    <property type="entry name" value="AdoMet_MTases"/>
    <property type="match status" value="1"/>
</dbReference>
<evidence type="ECO:0000259" key="4">
    <source>
        <dbReference type="Pfam" id="PF13649"/>
    </source>
</evidence>
<dbReference type="GO" id="GO:0008168">
    <property type="term" value="F:methyltransferase activity"/>
    <property type="evidence" value="ECO:0007669"/>
    <property type="project" value="UniProtKB-KW"/>
</dbReference>
<keyword evidence="6" id="KW-1185">Reference proteome</keyword>
<evidence type="ECO:0000256" key="3">
    <source>
        <dbReference type="ARBA" id="ARBA00022691"/>
    </source>
</evidence>
<keyword evidence="2" id="KW-0808">Transferase</keyword>
<evidence type="ECO:0000313" key="6">
    <source>
        <dbReference type="Proteomes" id="UP000653231"/>
    </source>
</evidence>
<dbReference type="PANTHER" id="PTHR43464:SF19">
    <property type="entry name" value="UBIQUINONE BIOSYNTHESIS O-METHYLTRANSFERASE, MITOCHONDRIAL"/>
    <property type="match status" value="1"/>
</dbReference>
<proteinExistence type="predicted"/>
<dbReference type="Pfam" id="PF13649">
    <property type="entry name" value="Methyltransf_25"/>
    <property type="match status" value="1"/>
</dbReference>
<dbReference type="InterPro" id="IPR029063">
    <property type="entry name" value="SAM-dependent_MTases_sf"/>
</dbReference>
<keyword evidence="1 5" id="KW-0489">Methyltransferase</keyword>
<accession>A0ABR8L0W1</accession>
<feature type="domain" description="Methyltransferase" evidence="4">
    <location>
        <begin position="40"/>
        <end position="136"/>
    </location>
</feature>
<reference evidence="5 6" key="1">
    <citation type="submission" date="2020-09" db="EMBL/GenBank/DDBJ databases">
        <title>Actinomycete isolated from the Camponotus japonicus Mayr.</title>
        <authorList>
            <person name="Gong X."/>
        </authorList>
    </citation>
    <scope>NUCLEOTIDE SEQUENCE [LARGE SCALE GENOMIC DNA]</scope>
    <source>
        <strain evidence="5 6">2C-HV3</strain>
    </source>
</reference>
<name>A0ABR8L0W1_9ACTN</name>
<dbReference type="Gene3D" id="3.40.50.150">
    <property type="entry name" value="Vaccinia Virus protein VP39"/>
    <property type="match status" value="1"/>
</dbReference>
<keyword evidence="3" id="KW-0949">S-adenosyl-L-methionine</keyword>
<comment type="caution">
    <text evidence="5">The sequence shown here is derived from an EMBL/GenBank/DDBJ whole genome shotgun (WGS) entry which is preliminary data.</text>
</comment>
<dbReference type="SUPFAM" id="SSF53335">
    <property type="entry name" value="S-adenosyl-L-methionine-dependent methyltransferases"/>
    <property type="match status" value="1"/>
</dbReference>
<dbReference type="GO" id="GO:0032259">
    <property type="term" value="P:methylation"/>
    <property type="evidence" value="ECO:0007669"/>
    <property type="project" value="UniProtKB-KW"/>
</dbReference>
<sequence>MDNEHPNWEEIYARGPRWDIGRPQPAFLALTASGAIRGRVLDVGCGTGEHVLMCAAIGLGATGLDIAGAAIDAAERKAYERGLNARFLRHDVRRLADLGESFDTVLDSGLLVHVINDEQDRAAYLEGLRAVVSPGGRYFVLCFRGPQSDSGPRHLVREDVTACFTEGWRVDATEETTLDSLTDEDGIPAWLIALTRI</sequence>
<dbReference type="PANTHER" id="PTHR43464">
    <property type="entry name" value="METHYLTRANSFERASE"/>
    <property type="match status" value="1"/>
</dbReference>
<organism evidence="5 6">
    <name type="scientific">Microbispora bryophytorum subsp. camponoti</name>
    <dbReference type="NCBI Taxonomy" id="1677852"/>
    <lineage>
        <taxon>Bacteria</taxon>
        <taxon>Bacillati</taxon>
        <taxon>Actinomycetota</taxon>
        <taxon>Actinomycetes</taxon>
        <taxon>Streptosporangiales</taxon>
        <taxon>Streptosporangiaceae</taxon>
        <taxon>Microbispora</taxon>
    </lineage>
</organism>
<dbReference type="InterPro" id="IPR041698">
    <property type="entry name" value="Methyltransf_25"/>
</dbReference>
<dbReference type="Proteomes" id="UP000653231">
    <property type="component" value="Unassembled WGS sequence"/>
</dbReference>
<evidence type="ECO:0000256" key="1">
    <source>
        <dbReference type="ARBA" id="ARBA00022603"/>
    </source>
</evidence>
<evidence type="ECO:0000313" key="5">
    <source>
        <dbReference type="EMBL" id="MBD3143327.1"/>
    </source>
</evidence>